<reference evidence="5" key="2">
    <citation type="submission" date="2025-09" db="UniProtKB">
        <authorList>
            <consortium name="Ensembl"/>
        </authorList>
    </citation>
    <scope>IDENTIFICATION</scope>
</reference>
<dbReference type="Gene3D" id="2.10.60.10">
    <property type="entry name" value="CD59"/>
    <property type="match status" value="1"/>
</dbReference>
<dbReference type="GO" id="GO:0005576">
    <property type="term" value="C:extracellular region"/>
    <property type="evidence" value="ECO:0007669"/>
    <property type="project" value="UniProtKB-SubCell"/>
</dbReference>
<sequence>MRWKTFLLTSLCNISIYCIFHPGYTLECHNQQSSQPPTTTCCSGETNCYKKRWRDHRGYRTERGCGCPSVRNGIEINCCTTDRCNN</sequence>
<dbReference type="SUPFAM" id="SSF57302">
    <property type="entry name" value="Snake toxin-like"/>
    <property type="match status" value="1"/>
</dbReference>
<evidence type="ECO:0000256" key="4">
    <source>
        <dbReference type="SAM" id="SignalP"/>
    </source>
</evidence>
<keyword evidence="2" id="KW-0964">Secreted</keyword>
<keyword evidence="3" id="KW-1015">Disulfide bond</keyword>
<dbReference type="Proteomes" id="UP000694559">
    <property type="component" value="Unplaced"/>
</dbReference>
<name>A0A8C6XDY8_NAJNA</name>
<evidence type="ECO:0000256" key="1">
    <source>
        <dbReference type="ARBA" id="ARBA00004613"/>
    </source>
</evidence>
<keyword evidence="4" id="KW-0732">Signal</keyword>
<accession>A0A8C6XDY8</accession>
<evidence type="ECO:0000256" key="2">
    <source>
        <dbReference type="ARBA" id="ARBA00022525"/>
    </source>
</evidence>
<evidence type="ECO:0000313" key="5">
    <source>
        <dbReference type="Ensembl" id="ENSNNAP00000012975.1"/>
    </source>
</evidence>
<feature type="chain" id="PRO_5034691907" evidence="4">
    <location>
        <begin position="26"/>
        <end position="86"/>
    </location>
</feature>
<dbReference type="Pfam" id="PF21947">
    <property type="entry name" value="Toxin_cobra-type"/>
    <property type="match status" value="1"/>
</dbReference>
<organism evidence="5 6">
    <name type="scientific">Naja naja</name>
    <name type="common">Indian cobra</name>
    <dbReference type="NCBI Taxonomy" id="35670"/>
    <lineage>
        <taxon>Eukaryota</taxon>
        <taxon>Metazoa</taxon>
        <taxon>Chordata</taxon>
        <taxon>Craniata</taxon>
        <taxon>Vertebrata</taxon>
        <taxon>Euteleostomi</taxon>
        <taxon>Lepidosauria</taxon>
        <taxon>Squamata</taxon>
        <taxon>Bifurcata</taxon>
        <taxon>Unidentata</taxon>
        <taxon>Episquamata</taxon>
        <taxon>Toxicofera</taxon>
        <taxon>Serpentes</taxon>
        <taxon>Colubroidea</taxon>
        <taxon>Elapidae</taxon>
        <taxon>Elapinae</taxon>
        <taxon>Naja</taxon>
    </lineage>
</organism>
<reference evidence="5" key="1">
    <citation type="submission" date="2025-08" db="UniProtKB">
        <authorList>
            <consortium name="Ensembl"/>
        </authorList>
    </citation>
    <scope>IDENTIFICATION</scope>
</reference>
<dbReference type="InterPro" id="IPR003571">
    <property type="entry name" value="Snake_3FTx"/>
</dbReference>
<evidence type="ECO:0000256" key="3">
    <source>
        <dbReference type="ARBA" id="ARBA00023157"/>
    </source>
</evidence>
<feature type="signal peptide" evidence="4">
    <location>
        <begin position="1"/>
        <end position="25"/>
    </location>
</feature>
<dbReference type="InterPro" id="IPR045860">
    <property type="entry name" value="Snake_toxin-like_sf"/>
</dbReference>
<evidence type="ECO:0000313" key="6">
    <source>
        <dbReference type="Proteomes" id="UP000694559"/>
    </source>
</evidence>
<dbReference type="InterPro" id="IPR054131">
    <property type="entry name" value="Toxin_cobra-type"/>
</dbReference>
<dbReference type="GO" id="GO:0090729">
    <property type="term" value="F:toxin activity"/>
    <property type="evidence" value="ECO:0007669"/>
    <property type="project" value="InterPro"/>
</dbReference>
<dbReference type="Ensembl" id="ENSNNAT00000013577.1">
    <property type="protein sequence ID" value="ENSNNAP00000012975.1"/>
    <property type="gene ID" value="ENSNNAG00000008731.1"/>
</dbReference>
<dbReference type="CDD" id="cd00206">
    <property type="entry name" value="TFP_snake_toxin"/>
    <property type="match status" value="1"/>
</dbReference>
<dbReference type="PROSITE" id="PS00272">
    <property type="entry name" value="SNAKE_TOXIN"/>
    <property type="match status" value="1"/>
</dbReference>
<dbReference type="OrthoDB" id="10414707at2759"/>
<keyword evidence="6" id="KW-1185">Reference proteome</keyword>
<dbReference type="GeneTree" id="ENSGT01010000229435"/>
<protein>
    <submittedName>
        <fullName evidence="5">Uncharacterized protein</fullName>
    </submittedName>
</protein>
<dbReference type="FunFam" id="2.10.60.10:FF:000024">
    <property type="entry name" value="Cytotoxin 1"/>
    <property type="match status" value="1"/>
</dbReference>
<comment type="subcellular location">
    <subcellularLocation>
        <location evidence="1">Secreted</location>
    </subcellularLocation>
</comment>
<dbReference type="AlphaFoldDB" id="A0A8C6XDY8"/>
<dbReference type="InterPro" id="IPR018354">
    <property type="entry name" value="Snake_toxin_con_site"/>
</dbReference>
<proteinExistence type="predicted"/>